<name>A0A087PSP2_9PROT</name>
<evidence type="ECO:0000313" key="1">
    <source>
        <dbReference type="EMBL" id="KXV16306.1"/>
    </source>
</evidence>
<organism evidence="1 2">
    <name type="scientific">Acetobacter malorum</name>
    <dbReference type="NCBI Taxonomy" id="178901"/>
    <lineage>
        <taxon>Bacteria</taxon>
        <taxon>Pseudomonadati</taxon>
        <taxon>Pseudomonadota</taxon>
        <taxon>Alphaproteobacteria</taxon>
        <taxon>Acetobacterales</taxon>
        <taxon>Acetobacteraceae</taxon>
        <taxon>Acetobacter</taxon>
    </lineage>
</organism>
<protein>
    <submittedName>
        <fullName evidence="1">Uncharacterized protein</fullName>
    </submittedName>
</protein>
<dbReference type="SUPFAM" id="SSF53756">
    <property type="entry name" value="UDP-Glycosyltransferase/glycogen phosphorylase"/>
    <property type="match status" value="1"/>
</dbReference>
<reference evidence="1 2" key="1">
    <citation type="submission" date="2015-06" db="EMBL/GenBank/DDBJ databases">
        <title>Improved classification and identification of acetic acid bacteria using matrix-assisted laser desorption/ionization time-of-flight mass spectrometry; Gluconobacter nephelii and Gluconobacter uchimurae are later heterotypic synonyms of Gluconobacter japonicus and Gluconobacter oxydans, respectively.</title>
        <authorList>
            <person name="Li L."/>
            <person name="Cleenwerck I."/>
            <person name="De Vuyst L."/>
            <person name="Vandamme P."/>
        </authorList>
    </citation>
    <scope>NUCLEOTIDE SEQUENCE [LARGE SCALE GENOMIC DNA]</scope>
    <source>
        <strain evidence="1 2">LMG 1552</strain>
    </source>
</reference>
<dbReference type="GeneID" id="29559122"/>
<comment type="caution">
    <text evidence="1">The sequence shown here is derived from an EMBL/GenBank/DDBJ whole genome shotgun (WGS) entry which is preliminary data.</text>
</comment>
<evidence type="ECO:0000313" key="2">
    <source>
        <dbReference type="Proteomes" id="UP000075526"/>
    </source>
</evidence>
<dbReference type="InterPro" id="IPR043148">
    <property type="entry name" value="TagF_C"/>
</dbReference>
<dbReference type="PATRIC" id="fig|178901.10.peg.1221"/>
<dbReference type="Proteomes" id="UP000075526">
    <property type="component" value="Unassembled WGS sequence"/>
</dbReference>
<proteinExistence type="predicted"/>
<sequence>MRVLFPYIAQPHQTLHSLPIAMEIASRHPETEVHIACATQAHLDYAQSLASYYPESRASFELLHLPNLIRERVERHGHTVFSRFASLFFNKKYFSTFQGIVVPERTSLYLRKLGVRQPRLIWTRHGAGDRAIGFARDVKNFDYVLMAGKKVEQRLLAQGAIRPGHYHTGVYAKFDMVRRMRSTSSRLFNNNRPTILYNPHFNARLSSWPKMGLNILSHFANQDRYNLIFAPHYRLFDNRRAEAAQLKRAFGGHSHMIVDTGSTRSIDMTYTSAADLYLGDASSQIAEFLIHPRPCVFLNAHDVAWQGDENYRFWTLGPVLNQLETFSEDIEGAFSSHHAFVNLQKDYIRDTFDLTGDEPTAPVGADAIVDFLRMAS</sequence>
<accession>A0A087PSP2</accession>
<dbReference type="EMBL" id="LHZF01000159">
    <property type="protein sequence ID" value="KXV16306.1"/>
    <property type="molecule type" value="Genomic_DNA"/>
</dbReference>
<dbReference type="RefSeq" id="WP_043550697.1">
    <property type="nucleotide sequence ID" value="NZ_JBDNKN010000003.1"/>
</dbReference>
<dbReference type="AlphaFoldDB" id="A0A087PSP2"/>
<dbReference type="Gene3D" id="3.40.50.12580">
    <property type="match status" value="1"/>
</dbReference>
<gene>
    <name evidence="1" type="ORF">AD933_07085</name>
</gene>